<evidence type="ECO:0000313" key="1">
    <source>
        <dbReference type="EMBL" id="HJB10513.1"/>
    </source>
</evidence>
<dbReference type="Pfam" id="PF13416">
    <property type="entry name" value="SBP_bac_8"/>
    <property type="match status" value="1"/>
</dbReference>
<organism evidence="1 2">
    <name type="scientific">Candidatus Brachybacterium merdavium</name>
    <dbReference type="NCBI Taxonomy" id="2838513"/>
    <lineage>
        <taxon>Bacteria</taxon>
        <taxon>Bacillati</taxon>
        <taxon>Actinomycetota</taxon>
        <taxon>Actinomycetes</taxon>
        <taxon>Micrococcales</taxon>
        <taxon>Dermabacteraceae</taxon>
        <taxon>Brachybacterium</taxon>
    </lineage>
</organism>
<comment type="caution">
    <text evidence="1">The sequence shown here is derived from an EMBL/GenBank/DDBJ whole genome shotgun (WGS) entry which is preliminary data.</text>
</comment>
<sequence length="380" mass="41107">MTRYLRRQQQEGKPTVTFIDWGDMSTRLNAGFSSGTGPDVYGHGPAAVADLVGYDRALPLDEYIDQMDSAELEDLNAALESGIVDGTYYMFPIASTGRHVGFNAAHAEAAGLDPDTPPASFVELREWADELVVRSGDQIERAGIVFDARPESMQQAFTTLLWSNGGEMFSEDGSEVLFSGPEGVEALEWYVNLYQGSSPVDSNLGGTWDGLPPAQSPLVTEDTSMLFSDPSTFTQIMEAAPELDLRIMDVLPFDDGEPAAFGGAATGVMINPDSSRIDAAWEFIQTIGDPELNNQYAEDVGHVPVHASAIESEYVQETPAVAATVENADYFRSNPNIPAWTQVRDTLAQYIEQALSGQLTAQDALDQAAAEVEQTLAEES</sequence>
<dbReference type="PANTHER" id="PTHR43649">
    <property type="entry name" value="ARABINOSE-BINDING PROTEIN-RELATED"/>
    <property type="match status" value="1"/>
</dbReference>
<name>A0A9D2LDE2_9MICO</name>
<evidence type="ECO:0000313" key="2">
    <source>
        <dbReference type="Proteomes" id="UP000823823"/>
    </source>
</evidence>
<reference evidence="1" key="2">
    <citation type="submission" date="2021-04" db="EMBL/GenBank/DDBJ databases">
        <authorList>
            <person name="Gilroy R."/>
        </authorList>
    </citation>
    <scope>NUCLEOTIDE SEQUENCE</scope>
    <source>
        <strain evidence="1">ChiHjej13B12-24818</strain>
    </source>
</reference>
<dbReference type="SUPFAM" id="SSF53850">
    <property type="entry name" value="Periplasmic binding protein-like II"/>
    <property type="match status" value="1"/>
</dbReference>
<proteinExistence type="predicted"/>
<dbReference type="EMBL" id="DWZH01000061">
    <property type="protein sequence ID" value="HJB10513.1"/>
    <property type="molecule type" value="Genomic_DNA"/>
</dbReference>
<accession>A0A9D2LDE2</accession>
<dbReference type="InterPro" id="IPR050490">
    <property type="entry name" value="Bact_solute-bd_prot1"/>
</dbReference>
<reference evidence="1" key="1">
    <citation type="journal article" date="2021" name="PeerJ">
        <title>Extensive microbial diversity within the chicken gut microbiome revealed by metagenomics and culture.</title>
        <authorList>
            <person name="Gilroy R."/>
            <person name="Ravi A."/>
            <person name="Getino M."/>
            <person name="Pursley I."/>
            <person name="Horton D.L."/>
            <person name="Alikhan N.F."/>
            <person name="Baker D."/>
            <person name="Gharbi K."/>
            <person name="Hall N."/>
            <person name="Watson M."/>
            <person name="Adriaenssens E.M."/>
            <person name="Foster-Nyarko E."/>
            <person name="Jarju S."/>
            <person name="Secka A."/>
            <person name="Antonio M."/>
            <person name="Oren A."/>
            <person name="Chaudhuri R.R."/>
            <person name="La Ragione R."/>
            <person name="Hildebrand F."/>
            <person name="Pallen M.J."/>
        </authorList>
    </citation>
    <scope>NUCLEOTIDE SEQUENCE</scope>
    <source>
        <strain evidence="1">ChiHjej13B12-24818</strain>
    </source>
</reference>
<protein>
    <submittedName>
        <fullName evidence="1">Extracellular solute-binding protein</fullName>
    </submittedName>
</protein>
<dbReference type="Proteomes" id="UP000823823">
    <property type="component" value="Unassembled WGS sequence"/>
</dbReference>
<dbReference type="Gene3D" id="3.40.190.10">
    <property type="entry name" value="Periplasmic binding protein-like II"/>
    <property type="match status" value="1"/>
</dbReference>
<gene>
    <name evidence="1" type="ORF">H9786_08275</name>
</gene>
<dbReference type="AlphaFoldDB" id="A0A9D2LDE2"/>
<dbReference type="PANTHER" id="PTHR43649:SF12">
    <property type="entry name" value="DIACETYLCHITOBIOSE BINDING PROTEIN DASA"/>
    <property type="match status" value="1"/>
</dbReference>
<dbReference type="InterPro" id="IPR006059">
    <property type="entry name" value="SBP"/>
</dbReference>